<feature type="domain" description="IraD/Gp25-like" evidence="1">
    <location>
        <begin position="12"/>
        <end position="84"/>
    </location>
</feature>
<dbReference type="EMBL" id="NEGB01000003">
    <property type="protein sequence ID" value="OTG65925.1"/>
    <property type="molecule type" value="Genomic_DNA"/>
</dbReference>
<proteinExistence type="predicted"/>
<dbReference type="InterPro" id="IPR007048">
    <property type="entry name" value="IraD/Gp25-like"/>
</dbReference>
<organism evidence="2 3">
    <name type="scientific">Acinetobacter silvestris</name>
    <dbReference type="NCBI Taxonomy" id="1977882"/>
    <lineage>
        <taxon>Bacteria</taxon>
        <taxon>Pseudomonadati</taxon>
        <taxon>Pseudomonadota</taxon>
        <taxon>Gammaproteobacteria</taxon>
        <taxon>Moraxellales</taxon>
        <taxon>Moraxellaceae</taxon>
        <taxon>Acinetobacter</taxon>
    </lineage>
</organism>
<reference evidence="2 3" key="1">
    <citation type="submission" date="2017-04" db="EMBL/GenBank/DDBJ databases">
        <title>High diversity of culturable Acinetobacter species in natural soil and water ecosystems.</title>
        <authorList>
            <person name="Nemec A."/>
            <person name="Radolfova-Krizova L."/>
        </authorList>
    </citation>
    <scope>NUCLEOTIDE SEQUENCE [LARGE SCALE GENOMIC DNA]</scope>
    <source>
        <strain evidence="2 3">ANC 4999</strain>
    </source>
</reference>
<name>A0A1Y3CLD4_9GAMM</name>
<accession>A0A1Y3CLD4</accession>
<evidence type="ECO:0000313" key="3">
    <source>
        <dbReference type="Proteomes" id="UP000242765"/>
    </source>
</evidence>
<protein>
    <submittedName>
        <fullName evidence="2">Baseplate assembly protein</fullName>
    </submittedName>
</protein>
<sequence length="116" mass="13188">MMSSKTGLSLSDEKEHVKQSINDILTTPIGSRVMRRHYGSHLFSLIDSPFNEINRMQLIAASALALIQFEDRIYIEYIFISNSEKLGSFILDLEYIWIDSNQKDSLSTPLNFGAIS</sequence>
<comment type="caution">
    <text evidence="2">The sequence shown here is derived from an EMBL/GenBank/DDBJ whole genome shotgun (WGS) entry which is preliminary data.</text>
</comment>
<dbReference type="STRING" id="1977882.B9T28_06925"/>
<dbReference type="OrthoDB" id="9802846at2"/>
<evidence type="ECO:0000313" key="2">
    <source>
        <dbReference type="EMBL" id="OTG65925.1"/>
    </source>
</evidence>
<dbReference type="RefSeq" id="WP_086203268.1">
    <property type="nucleotide sequence ID" value="NZ_NEGB01000003.1"/>
</dbReference>
<dbReference type="Pfam" id="PF04965">
    <property type="entry name" value="GPW_gp25"/>
    <property type="match status" value="1"/>
</dbReference>
<gene>
    <name evidence="2" type="ORF">B9T28_06925</name>
</gene>
<evidence type="ECO:0000259" key="1">
    <source>
        <dbReference type="Pfam" id="PF04965"/>
    </source>
</evidence>
<dbReference type="SUPFAM" id="SSF160719">
    <property type="entry name" value="gpW/gp25-like"/>
    <property type="match status" value="1"/>
</dbReference>
<dbReference type="AlphaFoldDB" id="A0A1Y3CLD4"/>
<dbReference type="Gene3D" id="3.10.450.40">
    <property type="match status" value="1"/>
</dbReference>
<dbReference type="Proteomes" id="UP000242765">
    <property type="component" value="Unassembled WGS sequence"/>
</dbReference>
<keyword evidence="3" id="KW-1185">Reference proteome</keyword>